<organism evidence="1 2">
    <name type="scientific">Cyclobacterium jeungdonense</name>
    <dbReference type="NCBI Taxonomy" id="708087"/>
    <lineage>
        <taxon>Bacteria</taxon>
        <taxon>Pseudomonadati</taxon>
        <taxon>Bacteroidota</taxon>
        <taxon>Cytophagia</taxon>
        <taxon>Cytophagales</taxon>
        <taxon>Cyclobacteriaceae</taxon>
        <taxon>Cyclobacterium</taxon>
    </lineage>
</organism>
<keyword evidence="2" id="KW-1185">Reference proteome</keyword>
<accession>A0ABT8C1N0</accession>
<dbReference type="Proteomes" id="UP001236663">
    <property type="component" value="Unassembled WGS sequence"/>
</dbReference>
<comment type="caution">
    <text evidence="1">The sequence shown here is derived from an EMBL/GenBank/DDBJ whole genome shotgun (WGS) entry which is preliminary data.</text>
</comment>
<name>A0ABT8C1N0_9BACT</name>
<evidence type="ECO:0000313" key="2">
    <source>
        <dbReference type="Proteomes" id="UP001236663"/>
    </source>
</evidence>
<proteinExistence type="predicted"/>
<evidence type="ECO:0000313" key="1">
    <source>
        <dbReference type="EMBL" id="MDN3686256.1"/>
    </source>
</evidence>
<protein>
    <submittedName>
        <fullName evidence="1">Uncharacterized protein</fullName>
    </submittedName>
</protein>
<dbReference type="RefSeq" id="WP_163385778.1">
    <property type="nucleotide sequence ID" value="NZ_JAUFQS010000001.1"/>
</dbReference>
<reference evidence="2" key="1">
    <citation type="journal article" date="2019" name="Int. J. Syst. Evol. Microbiol.">
        <title>The Global Catalogue of Microorganisms (GCM) 10K type strain sequencing project: providing services to taxonomists for standard genome sequencing and annotation.</title>
        <authorList>
            <consortium name="The Broad Institute Genomics Platform"/>
            <consortium name="The Broad Institute Genome Sequencing Center for Infectious Disease"/>
            <person name="Wu L."/>
            <person name="Ma J."/>
        </authorList>
    </citation>
    <scope>NUCLEOTIDE SEQUENCE [LARGE SCALE GENOMIC DNA]</scope>
    <source>
        <strain evidence="2">CECT 7706</strain>
    </source>
</reference>
<sequence>MDSLYLILWNRELTGNQNEYKRPKTVEHEQADEHQRKYLESIGLRDPKWDPVSQPFIRLSFTTQFSENLDEYGETIANDAKVYLRILDKDLTMLGETYLERYQRNPRQHFFTDNKIWLYENTDNELGFVTINVD</sequence>
<gene>
    <name evidence="1" type="ORF">QWZ15_00320</name>
</gene>
<dbReference type="EMBL" id="JAUFQS010000001">
    <property type="protein sequence ID" value="MDN3686256.1"/>
    <property type="molecule type" value="Genomic_DNA"/>
</dbReference>